<name>A0AAD1XFZ0_EUPCR</name>
<comment type="caution">
    <text evidence="3">The sequence shown here is derived from an EMBL/GenBank/DDBJ whole genome shotgun (WGS) entry which is preliminary data.</text>
</comment>
<accession>A0AAD1XFZ0</accession>
<evidence type="ECO:0000256" key="2">
    <source>
        <dbReference type="SAM" id="MobiDB-lite"/>
    </source>
</evidence>
<keyword evidence="4" id="KW-1185">Reference proteome</keyword>
<dbReference type="EMBL" id="CAMPGE010011861">
    <property type="protein sequence ID" value="CAI2370662.1"/>
    <property type="molecule type" value="Genomic_DNA"/>
</dbReference>
<feature type="compositionally biased region" description="Polar residues" evidence="2">
    <location>
        <begin position="318"/>
        <end position="343"/>
    </location>
</feature>
<proteinExistence type="predicted"/>
<feature type="coiled-coil region" evidence="1">
    <location>
        <begin position="111"/>
        <end position="159"/>
    </location>
</feature>
<dbReference type="Proteomes" id="UP001295684">
    <property type="component" value="Unassembled WGS sequence"/>
</dbReference>
<evidence type="ECO:0000256" key="1">
    <source>
        <dbReference type="SAM" id="Coils"/>
    </source>
</evidence>
<organism evidence="3 4">
    <name type="scientific">Euplotes crassus</name>
    <dbReference type="NCBI Taxonomy" id="5936"/>
    <lineage>
        <taxon>Eukaryota</taxon>
        <taxon>Sar</taxon>
        <taxon>Alveolata</taxon>
        <taxon>Ciliophora</taxon>
        <taxon>Intramacronucleata</taxon>
        <taxon>Spirotrichea</taxon>
        <taxon>Hypotrichia</taxon>
        <taxon>Euplotida</taxon>
        <taxon>Euplotidae</taxon>
        <taxon>Moneuplotes</taxon>
    </lineage>
</organism>
<gene>
    <name evidence="3" type="ORF">ECRASSUSDP1_LOCUS11979</name>
</gene>
<reference evidence="3" key="1">
    <citation type="submission" date="2023-07" db="EMBL/GenBank/DDBJ databases">
        <authorList>
            <consortium name="AG Swart"/>
            <person name="Singh M."/>
            <person name="Singh A."/>
            <person name="Seah K."/>
            <person name="Emmerich C."/>
        </authorList>
    </citation>
    <scope>NUCLEOTIDE SEQUENCE</scope>
    <source>
        <strain evidence="3">DP1</strain>
    </source>
</reference>
<evidence type="ECO:0000313" key="4">
    <source>
        <dbReference type="Proteomes" id="UP001295684"/>
    </source>
</evidence>
<evidence type="ECO:0000313" key="3">
    <source>
        <dbReference type="EMBL" id="CAI2370662.1"/>
    </source>
</evidence>
<feature type="region of interest" description="Disordered" evidence="2">
    <location>
        <begin position="1"/>
        <end position="31"/>
    </location>
</feature>
<sequence>MIEQRLKQVQDETASEVAAEEKMSKASSEHSYSPETLDIIQKILARLKITTQSDLNNVKRDQNTREEFKNLDNELGNLLKQAEVRNKGLPSSGVDDASLDQKVKEALDINLLDICEKKEVAESKLRELTKQFDSKVEKVKQLEYENYLLQKKNKEFEQKFIKADQDLKKKTQDVERLLDILYGTDKAKEYAKLDAESWNNKQIRAYHIGPPVHVMRSMHSKNQGITSLKQNEPNYCADGHNEIWKTQEENLVKEEKEDDSLETFTKTGLWVLKNTQSMGSLPSENIPVSDQIKNHYNTLMFNQQNPESTFDTDMFARTGSSGQDANNHFPNTPGFDNTQNGQSPHFGAQRGPQMPQRSGRTGYSNSGFRLTFNDKNQ</sequence>
<feature type="compositionally biased region" description="Polar residues" evidence="2">
    <location>
        <begin position="355"/>
        <end position="377"/>
    </location>
</feature>
<feature type="compositionally biased region" description="Basic and acidic residues" evidence="2">
    <location>
        <begin position="1"/>
        <end position="10"/>
    </location>
</feature>
<dbReference type="AlphaFoldDB" id="A0AAD1XFZ0"/>
<feature type="compositionally biased region" description="Basic and acidic residues" evidence="2">
    <location>
        <begin position="19"/>
        <end position="28"/>
    </location>
</feature>
<protein>
    <submittedName>
        <fullName evidence="3">Uncharacterized protein</fullName>
    </submittedName>
</protein>
<keyword evidence="1" id="KW-0175">Coiled coil</keyword>
<feature type="region of interest" description="Disordered" evidence="2">
    <location>
        <begin position="317"/>
        <end position="377"/>
    </location>
</feature>